<protein>
    <recommendedName>
        <fullName evidence="4">ABC transporter permease</fullName>
    </recommendedName>
</protein>
<feature type="transmembrane region" description="Helical" evidence="1">
    <location>
        <begin position="161"/>
        <end position="185"/>
    </location>
</feature>
<dbReference type="Proteomes" id="UP001638015">
    <property type="component" value="Unassembled WGS sequence"/>
</dbReference>
<feature type="transmembrane region" description="Helical" evidence="1">
    <location>
        <begin position="240"/>
        <end position="259"/>
    </location>
</feature>
<organism evidence="2 3">
    <name type="scientific">Anaerococcus cruorum</name>
    <dbReference type="NCBI Taxonomy" id="3115617"/>
    <lineage>
        <taxon>Bacteria</taxon>
        <taxon>Bacillati</taxon>
        <taxon>Bacillota</taxon>
        <taxon>Tissierellia</taxon>
        <taxon>Tissierellales</taxon>
        <taxon>Peptoniphilaceae</taxon>
        <taxon>Anaerococcus</taxon>
    </lineage>
</organism>
<feature type="transmembrane region" description="Helical" evidence="1">
    <location>
        <begin position="107"/>
        <end position="133"/>
    </location>
</feature>
<comment type="caution">
    <text evidence="2">The sequence shown here is derived from an EMBL/GenBank/DDBJ whole genome shotgun (WGS) entry which is preliminary data.</text>
</comment>
<reference evidence="2 3" key="1">
    <citation type="journal article" date="2025" name="Anaerobe">
        <title>Description of Anaerococcus kampingiae sp. nov., Anaerococcus groningensis sp. nov., Anaerococcus martiniensis sp. nov., and Anaerococcus cruorum sp. nov., isolated from human clinical specimens.</title>
        <authorList>
            <person name="Boiten K.E."/>
            <person name="Meijer J."/>
            <person name="van Wezel E.M."/>
            <person name="Veloo A.C.M."/>
        </authorList>
    </citation>
    <scope>NUCLEOTIDE SEQUENCE [LARGE SCALE GENOMIC DNA]</scope>
    <source>
        <strain evidence="2 3">ENR1039</strain>
    </source>
</reference>
<dbReference type="EMBL" id="JBGMEH010000003">
    <property type="protein sequence ID" value="MFO3716042.1"/>
    <property type="molecule type" value="Genomic_DNA"/>
</dbReference>
<sequence length="266" mass="30892">MNKAILIRIFKRNRLFILLLATILINYLNFLNVNNEQTFVNFVPLQSAWNMNMMITGESTIGGMLYMFLSFLMASLPLSDILVEDRKSGLRNQILLRVSKSNYYKNIYFYNFLFGGLFLIFPLIINLMLWMMVRPLFAMNYMSASLINQAFLADLFVKSPYMFFIVHLFLVFLTGGIISSLSLIINDKFNSFYVGGIVILILDVIASILNQIYVFQTKNYTVSFLGLKELVINRVLPDNIINWIYILILFILPIVYLKIKSKEEIV</sequence>
<evidence type="ECO:0008006" key="4">
    <source>
        <dbReference type="Google" id="ProtNLM"/>
    </source>
</evidence>
<feature type="transmembrane region" description="Helical" evidence="1">
    <location>
        <begin position="61"/>
        <end position="83"/>
    </location>
</feature>
<dbReference type="RefSeq" id="WP_410032781.1">
    <property type="nucleotide sequence ID" value="NZ_JBGMEH010000003.1"/>
</dbReference>
<evidence type="ECO:0000256" key="1">
    <source>
        <dbReference type="SAM" id="Phobius"/>
    </source>
</evidence>
<name>A0ABW9MW28_9FIRM</name>
<proteinExistence type="predicted"/>
<evidence type="ECO:0000313" key="2">
    <source>
        <dbReference type="EMBL" id="MFO3716042.1"/>
    </source>
</evidence>
<keyword evidence="1" id="KW-0472">Membrane</keyword>
<keyword evidence="1" id="KW-1133">Transmembrane helix</keyword>
<keyword evidence="1" id="KW-0812">Transmembrane</keyword>
<keyword evidence="3" id="KW-1185">Reference proteome</keyword>
<evidence type="ECO:0000313" key="3">
    <source>
        <dbReference type="Proteomes" id="UP001638015"/>
    </source>
</evidence>
<accession>A0ABW9MW28</accession>
<gene>
    <name evidence="2" type="ORF">ACCQ40_04460</name>
</gene>
<feature type="transmembrane region" description="Helical" evidence="1">
    <location>
        <begin position="192"/>
        <end position="215"/>
    </location>
</feature>